<accession>A0A812VQL0</accession>
<organism evidence="1 2">
    <name type="scientific">Symbiodinium necroappetens</name>
    <dbReference type="NCBI Taxonomy" id="1628268"/>
    <lineage>
        <taxon>Eukaryota</taxon>
        <taxon>Sar</taxon>
        <taxon>Alveolata</taxon>
        <taxon>Dinophyceae</taxon>
        <taxon>Suessiales</taxon>
        <taxon>Symbiodiniaceae</taxon>
        <taxon>Symbiodinium</taxon>
    </lineage>
</organism>
<evidence type="ECO:0008006" key="3">
    <source>
        <dbReference type="Google" id="ProtNLM"/>
    </source>
</evidence>
<reference evidence="1" key="1">
    <citation type="submission" date="2021-02" db="EMBL/GenBank/DDBJ databases">
        <authorList>
            <person name="Dougan E. K."/>
            <person name="Rhodes N."/>
            <person name="Thang M."/>
            <person name="Chan C."/>
        </authorList>
    </citation>
    <scope>NUCLEOTIDE SEQUENCE</scope>
</reference>
<sequence length="350" mass="40214">MTWGHSIQNFTAMPYKKLLHILQRDGILPKWTGQVCPRCGVGKLGKMKFVKTRKTWMHQCSSRGCKKYLQPDDYHPIFFRGAGSSVTPLYVQVCILYAALAGVSVNSAHLILNTDHKAVERVYTNLDAARARYVEHKEKSISYGSTSGELWRDVEADEVDVGKALEEDSDQKPKLRWEQWCGVVERGRPSSLRLFRLAPPLTAPRAPGPGPIRKRDWGDIGTKHLRDRHVVLHTDGARAYKLRLPGVMHCNVVHKKKRIIINKKAVWVKPHFTKVYKLKMPNKTTLKVKSGTQIIDRFWGHLRAYVKYTQRTPGNVILRRKIRAAQFTYWTKGQNAWKAAGNMLQYLFEM</sequence>
<dbReference type="EMBL" id="CAJNJA010029934">
    <property type="protein sequence ID" value="CAE7636283.1"/>
    <property type="molecule type" value="Genomic_DNA"/>
</dbReference>
<dbReference type="OrthoDB" id="416076at2759"/>
<name>A0A812VQL0_9DINO</name>
<evidence type="ECO:0000313" key="1">
    <source>
        <dbReference type="EMBL" id="CAE7636283.1"/>
    </source>
</evidence>
<dbReference type="Proteomes" id="UP000601435">
    <property type="component" value="Unassembled WGS sequence"/>
</dbReference>
<protein>
    <recommendedName>
        <fullName evidence="3">ISXO2-like transposase domain-containing protein</fullName>
    </recommendedName>
</protein>
<comment type="caution">
    <text evidence="1">The sequence shown here is derived from an EMBL/GenBank/DDBJ whole genome shotgun (WGS) entry which is preliminary data.</text>
</comment>
<dbReference type="AlphaFoldDB" id="A0A812VQL0"/>
<gene>
    <name evidence="1" type="ORF">SNEC2469_LOCUS17959</name>
</gene>
<keyword evidence="2" id="KW-1185">Reference proteome</keyword>
<proteinExistence type="predicted"/>
<evidence type="ECO:0000313" key="2">
    <source>
        <dbReference type="Proteomes" id="UP000601435"/>
    </source>
</evidence>